<comment type="pathway">
    <text evidence="2">Protein modification; protein glycosylation.</text>
</comment>
<gene>
    <name evidence="14" type="ORF">PG997_011191</name>
</gene>
<evidence type="ECO:0000259" key="13">
    <source>
        <dbReference type="Pfam" id="PF02434"/>
    </source>
</evidence>
<dbReference type="GeneID" id="92048566"/>
<keyword evidence="10 12" id="KW-1133">Transmembrane helix</keyword>
<feature type="domain" description="Fringe-like glycosyltransferase" evidence="13">
    <location>
        <begin position="230"/>
        <end position="302"/>
    </location>
</feature>
<dbReference type="InterPro" id="IPR026050">
    <property type="entry name" value="C1GALT1/C1GALT1_chp1"/>
</dbReference>
<dbReference type="PANTHER" id="PTHR23033:SF43">
    <property type="entry name" value="APPLE DOMAIN-CONTAINING PROTEIN"/>
    <property type="match status" value="1"/>
</dbReference>
<evidence type="ECO:0000256" key="6">
    <source>
        <dbReference type="ARBA" id="ARBA00022679"/>
    </source>
</evidence>
<dbReference type="Gene3D" id="3.90.550.50">
    <property type="match status" value="1"/>
</dbReference>
<keyword evidence="5" id="KW-0328">Glycosyltransferase</keyword>
<proteinExistence type="inferred from homology"/>
<evidence type="ECO:0000313" key="15">
    <source>
        <dbReference type="Proteomes" id="UP001433268"/>
    </source>
</evidence>
<protein>
    <recommendedName>
        <fullName evidence="4">N-acetylgalactosaminide beta-1,3-galactosyltransferase</fullName>
        <ecNumber evidence="4">2.4.1.122</ecNumber>
    </recommendedName>
</protein>
<dbReference type="EMBL" id="JAQQWN010000008">
    <property type="protein sequence ID" value="KAK8070988.1"/>
    <property type="molecule type" value="Genomic_DNA"/>
</dbReference>
<comment type="similarity">
    <text evidence="3">Belongs to the glycosyltransferase 31 family. Beta3-Gal-T subfamily.</text>
</comment>
<evidence type="ECO:0000256" key="8">
    <source>
        <dbReference type="ARBA" id="ARBA00022741"/>
    </source>
</evidence>
<evidence type="ECO:0000256" key="3">
    <source>
        <dbReference type="ARBA" id="ARBA00006462"/>
    </source>
</evidence>
<accession>A0ABR1VIF7</accession>
<keyword evidence="9" id="KW-0735">Signal-anchor</keyword>
<evidence type="ECO:0000256" key="9">
    <source>
        <dbReference type="ARBA" id="ARBA00022968"/>
    </source>
</evidence>
<dbReference type="RefSeq" id="XP_066664796.1">
    <property type="nucleotide sequence ID" value="XM_066815506.1"/>
</dbReference>
<evidence type="ECO:0000256" key="4">
    <source>
        <dbReference type="ARBA" id="ARBA00012557"/>
    </source>
</evidence>
<evidence type="ECO:0000256" key="10">
    <source>
        <dbReference type="ARBA" id="ARBA00022989"/>
    </source>
</evidence>
<evidence type="ECO:0000313" key="14">
    <source>
        <dbReference type="EMBL" id="KAK8070988.1"/>
    </source>
</evidence>
<sequence length="531" mass="61011">MPWTWIKSWSGNSVTLGGREVGLNLRMRRMLWLVFAAVGIALLLYTIYISDTHRSFGYTIGSFQHSKGETPEQASPSEDGSGRPKFLPWETTSSFQPVSFPDIGAVTDDDLCRSFPQQKLAHLVQPVLKFGHGDQPARVESQLSSVSACLQDLLIFSDYEETISGRHVYDVIATTPASYRRDNPDFINYLTLHGLNENGTALKPGEPRPEVNGWIIDKYKFLPMIEQAWALRPNKRWYFFYESDTYVVWDNVFRLLENLDADTPMYLGSPSPGRHTDKDEVTFFANGGPGYALSRGAMKKLLARKVGKDGDYVEAPLSHRWLELLRHECCGDSVLGWALFSAGVAISGLWPMFSPNAPHNIPFGHRHWCQPMLTMHKMKPEYMVDFWKWEHVRRNRDTPLLYRDAWEHEHAEQGLASREIAVDWDNRGWGEYQTAMFKDYNECAKFCVEDTRCLQWLWHLDTCRLAEAAVVGVPRSPEVEGDAPHLPEGQTWTVEQSRFVSGWNMERIERFGQENNCEVVEWLRPSTTRMF</sequence>
<dbReference type="Proteomes" id="UP001433268">
    <property type="component" value="Unassembled WGS sequence"/>
</dbReference>
<organism evidence="14 15">
    <name type="scientific">Apiospora hydei</name>
    <dbReference type="NCBI Taxonomy" id="1337664"/>
    <lineage>
        <taxon>Eukaryota</taxon>
        <taxon>Fungi</taxon>
        <taxon>Dikarya</taxon>
        <taxon>Ascomycota</taxon>
        <taxon>Pezizomycotina</taxon>
        <taxon>Sordariomycetes</taxon>
        <taxon>Xylariomycetidae</taxon>
        <taxon>Amphisphaeriales</taxon>
        <taxon>Apiosporaceae</taxon>
        <taxon>Apiospora</taxon>
    </lineage>
</organism>
<dbReference type="EC" id="2.4.1.122" evidence="4"/>
<evidence type="ECO:0000256" key="2">
    <source>
        <dbReference type="ARBA" id="ARBA00004922"/>
    </source>
</evidence>
<comment type="caution">
    <text evidence="14">The sequence shown here is derived from an EMBL/GenBank/DDBJ whole genome shotgun (WGS) entry which is preliminary data.</text>
</comment>
<comment type="subcellular location">
    <subcellularLocation>
        <location evidence="1">Membrane</location>
        <topology evidence="1">Single-pass type II membrane protein</topology>
    </subcellularLocation>
</comment>
<keyword evidence="6" id="KW-0808">Transferase</keyword>
<reference evidence="14 15" key="1">
    <citation type="submission" date="2023-01" db="EMBL/GenBank/DDBJ databases">
        <title>Analysis of 21 Apiospora genomes using comparative genomics revels a genus with tremendous synthesis potential of carbohydrate active enzymes and secondary metabolites.</title>
        <authorList>
            <person name="Sorensen T."/>
        </authorList>
    </citation>
    <scope>NUCLEOTIDE SEQUENCE [LARGE SCALE GENOMIC DNA]</scope>
    <source>
        <strain evidence="14 15">CBS 114990</strain>
    </source>
</reference>
<dbReference type="InterPro" id="IPR003378">
    <property type="entry name" value="Fringe-like_glycosylTrfase"/>
</dbReference>
<evidence type="ECO:0000256" key="11">
    <source>
        <dbReference type="ARBA" id="ARBA00023136"/>
    </source>
</evidence>
<keyword evidence="11 12" id="KW-0472">Membrane</keyword>
<evidence type="ECO:0000256" key="12">
    <source>
        <dbReference type="SAM" id="Phobius"/>
    </source>
</evidence>
<dbReference type="Pfam" id="PF02434">
    <property type="entry name" value="Fringe"/>
    <property type="match status" value="1"/>
</dbReference>
<evidence type="ECO:0000256" key="7">
    <source>
        <dbReference type="ARBA" id="ARBA00022692"/>
    </source>
</evidence>
<keyword evidence="15" id="KW-1185">Reference proteome</keyword>
<keyword evidence="8" id="KW-0547">Nucleotide-binding</keyword>
<keyword evidence="7 12" id="KW-0812">Transmembrane</keyword>
<dbReference type="PANTHER" id="PTHR23033">
    <property type="entry name" value="BETA1,3-GALACTOSYLTRANSFERASE"/>
    <property type="match status" value="1"/>
</dbReference>
<name>A0ABR1VIF7_9PEZI</name>
<evidence type="ECO:0000256" key="5">
    <source>
        <dbReference type="ARBA" id="ARBA00022676"/>
    </source>
</evidence>
<feature type="transmembrane region" description="Helical" evidence="12">
    <location>
        <begin position="30"/>
        <end position="48"/>
    </location>
</feature>
<evidence type="ECO:0000256" key="1">
    <source>
        <dbReference type="ARBA" id="ARBA00004606"/>
    </source>
</evidence>